<organism evidence="3 4">
    <name type="scientific">Oceanobacillus iheyensis (strain DSM 14371 / CIP 107618 / JCM 11309 / KCTC 3954 / HTE831)</name>
    <dbReference type="NCBI Taxonomy" id="221109"/>
    <lineage>
        <taxon>Bacteria</taxon>
        <taxon>Bacillati</taxon>
        <taxon>Bacillota</taxon>
        <taxon>Bacilli</taxon>
        <taxon>Bacillales</taxon>
        <taxon>Bacillaceae</taxon>
        <taxon>Oceanobacillus</taxon>
    </lineage>
</organism>
<sequence>MRVLKELITYISKQEKWAGGILGLSVRSADTGDIYFSHNGDIRLHPASNMKILTAVAALKILGPGYRFTTEIRLEGKLVGDVWEGDVYIVGKGDPTLQLNDYQRFATILHKYGIRKITGSIIADDTWYDDIRLSEDLIWSDAQYYYGAEVSALTLSPDKDYDTGSVKIIIKPGQLGDPPEYQLYPNTSYVMIENHAVTVDHAEEEELCITREHNGNRIYIKGKIGINQDIRKEWMAVWGVTDYVVNTFVQALNETGITIKDKSKTGRSVPSGTACIHVHSSPTLAEILIPFMKLSNNGIGEMLVKEMGRFVYEEGTWEAGLKVMKEQIQSYGVNMKTLQIKDGSGISHNNLLPANELTHLLHCIQTEEWFPLLLDTLPLAGEQNRMVGGTLRERMKGLSVKAKTGTIEGVSTLSGYIKMETDQRVIFSILLNNLIDGEIGKEIEDEIVTYLHEHELAKV</sequence>
<gene>
    <name evidence="3" type="ordered locus">OB1362</name>
</gene>
<dbReference type="GO" id="GO:0004185">
    <property type="term" value="F:serine-type carboxypeptidase activity"/>
    <property type="evidence" value="ECO:0007669"/>
    <property type="project" value="InterPro"/>
</dbReference>
<dbReference type="InterPro" id="IPR012338">
    <property type="entry name" value="Beta-lactam/transpept-like"/>
</dbReference>
<evidence type="ECO:0000256" key="1">
    <source>
        <dbReference type="ARBA" id="ARBA00006096"/>
    </source>
</evidence>
<evidence type="ECO:0000256" key="2">
    <source>
        <dbReference type="ARBA" id="ARBA00022801"/>
    </source>
</evidence>
<dbReference type="PhylomeDB" id="Q8ERE3"/>
<comment type="similarity">
    <text evidence="1">Belongs to the peptidase S13 family.</text>
</comment>
<dbReference type="Pfam" id="PF02113">
    <property type="entry name" value="Peptidase_S13"/>
    <property type="match status" value="1"/>
</dbReference>
<keyword evidence="4" id="KW-1185">Reference proteome</keyword>
<dbReference type="PANTHER" id="PTHR30023">
    <property type="entry name" value="D-ALANYL-D-ALANINE CARBOXYPEPTIDASE"/>
    <property type="match status" value="1"/>
</dbReference>
<reference evidence="3 4" key="2">
    <citation type="journal article" date="2002" name="Nucleic Acids Res.">
        <title>Genome sequence of Oceanobacillus iheyensis isolated from the Iheya Ridge and its unexpected adaptive capabilities to extreme environments.</title>
        <authorList>
            <person name="Takami H."/>
            <person name="Takaki Y."/>
            <person name="Uchiyama I."/>
        </authorList>
    </citation>
    <scope>NUCLEOTIDE SEQUENCE [LARGE SCALE GENOMIC DNA]</scope>
    <source>
        <strain evidence="4">DSM 14371 / CIP 107618 / JCM 11309 / KCTC 3954 / HTE831</strain>
    </source>
</reference>
<dbReference type="PRINTS" id="PR00922">
    <property type="entry name" value="DADACBPTASE3"/>
</dbReference>
<dbReference type="eggNOG" id="COG2027">
    <property type="taxonomic scope" value="Bacteria"/>
</dbReference>
<dbReference type="HOGENOM" id="CLU_017692_1_2_9"/>
<dbReference type="RefSeq" id="WP_011065768.1">
    <property type="nucleotide sequence ID" value="NC_004193.1"/>
</dbReference>
<accession>Q8ERE3</accession>
<name>Q8ERE3_OCEIH</name>
<dbReference type="PANTHER" id="PTHR30023:SF0">
    <property type="entry name" value="PENICILLIN-SENSITIVE CARBOXYPEPTIDASE A"/>
    <property type="match status" value="1"/>
</dbReference>
<dbReference type="NCBIfam" id="TIGR00666">
    <property type="entry name" value="PBP4"/>
    <property type="match status" value="1"/>
</dbReference>
<dbReference type="SUPFAM" id="SSF56601">
    <property type="entry name" value="beta-lactamase/transpeptidase-like"/>
    <property type="match status" value="1"/>
</dbReference>
<dbReference type="STRING" id="221109.gene:10733602"/>
<dbReference type="InterPro" id="IPR000667">
    <property type="entry name" value="Peptidase_S13"/>
</dbReference>
<dbReference type="EMBL" id="BA000028">
    <property type="protein sequence ID" value="BAC13318.1"/>
    <property type="molecule type" value="Genomic_DNA"/>
</dbReference>
<dbReference type="Gene3D" id="3.50.80.20">
    <property type="entry name" value="D-Ala-D-Ala carboxypeptidase C, peptidase S13"/>
    <property type="match status" value="1"/>
</dbReference>
<dbReference type="Gene3D" id="3.40.710.10">
    <property type="entry name" value="DD-peptidase/beta-lactamase superfamily"/>
    <property type="match status" value="2"/>
</dbReference>
<evidence type="ECO:0000313" key="4">
    <source>
        <dbReference type="Proteomes" id="UP000000822"/>
    </source>
</evidence>
<dbReference type="KEGG" id="oih:OB1362"/>
<keyword evidence="2" id="KW-0378">Hydrolase</keyword>
<dbReference type="GO" id="GO:0006508">
    <property type="term" value="P:proteolysis"/>
    <property type="evidence" value="ECO:0007669"/>
    <property type="project" value="InterPro"/>
</dbReference>
<dbReference type="MEROPS" id="S13.002"/>
<dbReference type="Proteomes" id="UP000000822">
    <property type="component" value="Chromosome"/>
</dbReference>
<evidence type="ECO:0000313" key="3">
    <source>
        <dbReference type="EMBL" id="BAC13318.1"/>
    </source>
</evidence>
<dbReference type="AlphaFoldDB" id="Q8ERE3"/>
<reference evidence="3 4" key="1">
    <citation type="journal article" date="2001" name="FEMS Microbiol. Lett.">
        <title>Oceanobacillus iheyensis gen. nov., sp. nov., a deep-sea extremely halotolerant and alkaliphilic species isolated from a depth of 1050 m on the Iheya Ridge.</title>
        <authorList>
            <person name="Lu J."/>
            <person name="Nogi Y."/>
            <person name="Takami H."/>
        </authorList>
    </citation>
    <scope>NUCLEOTIDE SEQUENCE [LARGE SCALE GENOMIC DNA]</scope>
    <source>
        <strain evidence="4">DSM 14371 / CIP 107618 / JCM 11309 / KCTC 3954 / HTE831</strain>
    </source>
</reference>
<dbReference type="GO" id="GO:0000270">
    <property type="term" value="P:peptidoglycan metabolic process"/>
    <property type="evidence" value="ECO:0007669"/>
    <property type="project" value="TreeGrafter"/>
</dbReference>
<protein>
    <submittedName>
        <fullName evidence="3">Penicillin binding protein</fullName>
    </submittedName>
</protein>
<proteinExistence type="inferred from homology"/>